<evidence type="ECO:0000313" key="19">
    <source>
        <dbReference type="Proteomes" id="UP001420932"/>
    </source>
</evidence>
<reference evidence="18 19" key="1">
    <citation type="submission" date="2024-01" db="EMBL/GenBank/DDBJ databases">
        <title>Genome assemblies of Stephania.</title>
        <authorList>
            <person name="Yang L."/>
        </authorList>
    </citation>
    <scope>NUCLEOTIDE SEQUENCE [LARGE SCALE GENOMIC DNA]</scope>
    <source>
        <strain evidence="18">YNDBR</strain>
        <tissue evidence="18">Leaf</tissue>
    </source>
</reference>
<protein>
    <recommendedName>
        <fullName evidence="4">non-specific serine/threonine protein kinase</fullName>
        <ecNumber evidence="4">2.7.11.1</ecNumber>
    </recommendedName>
</protein>
<comment type="catalytic activity">
    <reaction evidence="15">
        <text>L-threonyl-[protein] + ATP = O-phospho-L-threonyl-[protein] + ADP + H(+)</text>
        <dbReference type="Rhea" id="RHEA:46608"/>
        <dbReference type="Rhea" id="RHEA-COMP:11060"/>
        <dbReference type="Rhea" id="RHEA-COMP:11605"/>
        <dbReference type="ChEBI" id="CHEBI:15378"/>
        <dbReference type="ChEBI" id="CHEBI:30013"/>
        <dbReference type="ChEBI" id="CHEBI:30616"/>
        <dbReference type="ChEBI" id="CHEBI:61977"/>
        <dbReference type="ChEBI" id="CHEBI:456216"/>
        <dbReference type="EC" id="2.7.11.1"/>
    </reaction>
</comment>
<proteinExistence type="inferred from homology"/>
<dbReference type="PROSITE" id="PS00108">
    <property type="entry name" value="PROTEIN_KINASE_ST"/>
    <property type="match status" value="1"/>
</dbReference>
<dbReference type="GO" id="GO:0016020">
    <property type="term" value="C:membrane"/>
    <property type="evidence" value="ECO:0007669"/>
    <property type="project" value="UniProtKB-SubCell"/>
</dbReference>
<sequence>MLIQYVICFRNCSGGSEEKWWSWLCFHISPLNKFPNASDSHYLSVFNSSNNRNPKNHIFVVEFNTVNGMAILGDFRSNHVRIDINGIVSKSYIVLKSLDITLLVRNIIVVLSWEQRFKILRDIASALLYLHKDWDQVVIHRDVKASNVLLDKDVNGKLGDFGLARFMLVATILELHK</sequence>
<keyword evidence="10" id="KW-0547">Nucleotide-binding</keyword>
<dbReference type="PANTHER" id="PTHR27007">
    <property type="match status" value="1"/>
</dbReference>
<dbReference type="InterPro" id="IPR000719">
    <property type="entry name" value="Prot_kinase_dom"/>
</dbReference>
<dbReference type="GO" id="GO:0030246">
    <property type="term" value="F:carbohydrate binding"/>
    <property type="evidence" value="ECO:0007669"/>
    <property type="project" value="UniProtKB-KW"/>
</dbReference>
<keyword evidence="6" id="KW-0808">Transferase</keyword>
<keyword evidence="12" id="KW-0067">ATP-binding</keyword>
<dbReference type="GO" id="GO:0005524">
    <property type="term" value="F:ATP binding"/>
    <property type="evidence" value="ECO:0007669"/>
    <property type="project" value="UniProtKB-KW"/>
</dbReference>
<evidence type="ECO:0000256" key="14">
    <source>
        <dbReference type="ARBA" id="ARBA00023136"/>
    </source>
</evidence>
<dbReference type="InterPro" id="IPR001245">
    <property type="entry name" value="Ser-Thr/Tyr_kinase_cat_dom"/>
</dbReference>
<keyword evidence="8" id="KW-0732">Signal</keyword>
<name>A0AAP0E5Q9_9MAGN</name>
<keyword evidence="9" id="KW-0430">Lectin</keyword>
<comment type="similarity">
    <text evidence="3">In the C-terminal section; belongs to the protein kinase superfamily. Ser/Thr protein kinase family.</text>
</comment>
<dbReference type="Pfam" id="PF07714">
    <property type="entry name" value="PK_Tyr_Ser-Thr"/>
    <property type="match status" value="1"/>
</dbReference>
<keyword evidence="19" id="KW-1185">Reference proteome</keyword>
<evidence type="ECO:0000256" key="7">
    <source>
        <dbReference type="ARBA" id="ARBA00022692"/>
    </source>
</evidence>
<comment type="caution">
    <text evidence="18">The sequence shown here is derived from an EMBL/GenBank/DDBJ whole genome shotgun (WGS) entry which is preliminary data.</text>
</comment>
<dbReference type="InterPro" id="IPR001220">
    <property type="entry name" value="Legume_lectin_dom"/>
</dbReference>
<dbReference type="Gene3D" id="1.10.510.10">
    <property type="entry name" value="Transferase(Phosphotransferase) domain 1"/>
    <property type="match status" value="1"/>
</dbReference>
<accession>A0AAP0E5Q9</accession>
<dbReference type="InterPro" id="IPR008271">
    <property type="entry name" value="Ser/Thr_kinase_AS"/>
</dbReference>
<comment type="similarity">
    <text evidence="2">In the N-terminal section; belongs to the leguminous lectin family.</text>
</comment>
<dbReference type="InterPro" id="IPR013320">
    <property type="entry name" value="ConA-like_dom_sf"/>
</dbReference>
<dbReference type="SUPFAM" id="SSF56112">
    <property type="entry name" value="Protein kinase-like (PK-like)"/>
    <property type="match status" value="1"/>
</dbReference>
<evidence type="ECO:0000256" key="5">
    <source>
        <dbReference type="ARBA" id="ARBA00022527"/>
    </source>
</evidence>
<dbReference type="GO" id="GO:0004674">
    <property type="term" value="F:protein serine/threonine kinase activity"/>
    <property type="evidence" value="ECO:0007669"/>
    <property type="project" value="UniProtKB-KW"/>
</dbReference>
<evidence type="ECO:0000256" key="9">
    <source>
        <dbReference type="ARBA" id="ARBA00022734"/>
    </source>
</evidence>
<evidence type="ECO:0000256" key="16">
    <source>
        <dbReference type="ARBA" id="ARBA00048679"/>
    </source>
</evidence>
<dbReference type="AlphaFoldDB" id="A0AAP0E5Q9"/>
<dbReference type="PROSITE" id="PS50011">
    <property type="entry name" value="PROTEIN_KINASE_DOM"/>
    <property type="match status" value="1"/>
</dbReference>
<dbReference type="EC" id="2.7.11.1" evidence="4"/>
<evidence type="ECO:0000256" key="12">
    <source>
        <dbReference type="ARBA" id="ARBA00022840"/>
    </source>
</evidence>
<keyword evidence="7" id="KW-0812">Transmembrane</keyword>
<evidence type="ECO:0000256" key="11">
    <source>
        <dbReference type="ARBA" id="ARBA00022777"/>
    </source>
</evidence>
<dbReference type="InterPro" id="IPR011009">
    <property type="entry name" value="Kinase-like_dom_sf"/>
</dbReference>
<dbReference type="FunFam" id="1.10.510.10:FF:001023">
    <property type="entry name" value="Os07g0541700 protein"/>
    <property type="match status" value="1"/>
</dbReference>
<keyword evidence="14" id="KW-0472">Membrane</keyword>
<keyword evidence="13" id="KW-1133">Transmembrane helix</keyword>
<keyword evidence="11" id="KW-0418">Kinase</keyword>
<evidence type="ECO:0000256" key="8">
    <source>
        <dbReference type="ARBA" id="ARBA00022729"/>
    </source>
</evidence>
<evidence type="ECO:0000256" key="1">
    <source>
        <dbReference type="ARBA" id="ARBA00004479"/>
    </source>
</evidence>
<evidence type="ECO:0000256" key="4">
    <source>
        <dbReference type="ARBA" id="ARBA00012513"/>
    </source>
</evidence>
<evidence type="ECO:0000313" key="18">
    <source>
        <dbReference type="EMBL" id="KAK9087124.1"/>
    </source>
</evidence>
<gene>
    <name evidence="18" type="ORF">Syun_029518</name>
</gene>
<comment type="catalytic activity">
    <reaction evidence="16">
        <text>L-seryl-[protein] + ATP = O-phospho-L-seryl-[protein] + ADP + H(+)</text>
        <dbReference type="Rhea" id="RHEA:17989"/>
        <dbReference type="Rhea" id="RHEA-COMP:9863"/>
        <dbReference type="Rhea" id="RHEA-COMP:11604"/>
        <dbReference type="ChEBI" id="CHEBI:15378"/>
        <dbReference type="ChEBI" id="CHEBI:29999"/>
        <dbReference type="ChEBI" id="CHEBI:30616"/>
        <dbReference type="ChEBI" id="CHEBI:83421"/>
        <dbReference type="ChEBI" id="CHEBI:456216"/>
        <dbReference type="EC" id="2.7.11.1"/>
    </reaction>
</comment>
<evidence type="ECO:0000256" key="15">
    <source>
        <dbReference type="ARBA" id="ARBA00047899"/>
    </source>
</evidence>
<dbReference type="EMBL" id="JBBNAF010000013">
    <property type="protein sequence ID" value="KAK9087124.1"/>
    <property type="molecule type" value="Genomic_DNA"/>
</dbReference>
<comment type="subcellular location">
    <subcellularLocation>
        <location evidence="1">Membrane</location>
        <topology evidence="1">Single-pass type I membrane protein</topology>
    </subcellularLocation>
</comment>
<evidence type="ECO:0000256" key="2">
    <source>
        <dbReference type="ARBA" id="ARBA00008536"/>
    </source>
</evidence>
<evidence type="ECO:0000259" key="17">
    <source>
        <dbReference type="PROSITE" id="PS50011"/>
    </source>
</evidence>
<keyword evidence="5" id="KW-0723">Serine/threonine-protein kinase</keyword>
<evidence type="ECO:0000256" key="13">
    <source>
        <dbReference type="ARBA" id="ARBA00022989"/>
    </source>
</evidence>
<dbReference type="SUPFAM" id="SSF49899">
    <property type="entry name" value="Concanavalin A-like lectins/glucanases"/>
    <property type="match status" value="1"/>
</dbReference>
<dbReference type="InterPro" id="IPR050528">
    <property type="entry name" value="L-type_Lectin-RKs"/>
</dbReference>
<evidence type="ECO:0000256" key="10">
    <source>
        <dbReference type="ARBA" id="ARBA00022741"/>
    </source>
</evidence>
<dbReference type="Proteomes" id="UP001420932">
    <property type="component" value="Unassembled WGS sequence"/>
</dbReference>
<feature type="domain" description="Protein kinase" evidence="17">
    <location>
        <begin position="1"/>
        <end position="177"/>
    </location>
</feature>
<organism evidence="18 19">
    <name type="scientific">Stephania yunnanensis</name>
    <dbReference type="NCBI Taxonomy" id="152371"/>
    <lineage>
        <taxon>Eukaryota</taxon>
        <taxon>Viridiplantae</taxon>
        <taxon>Streptophyta</taxon>
        <taxon>Embryophyta</taxon>
        <taxon>Tracheophyta</taxon>
        <taxon>Spermatophyta</taxon>
        <taxon>Magnoliopsida</taxon>
        <taxon>Ranunculales</taxon>
        <taxon>Menispermaceae</taxon>
        <taxon>Menispermoideae</taxon>
        <taxon>Cissampelideae</taxon>
        <taxon>Stephania</taxon>
    </lineage>
</organism>
<dbReference type="Pfam" id="PF00139">
    <property type="entry name" value="Lectin_legB"/>
    <property type="match status" value="1"/>
</dbReference>
<evidence type="ECO:0000256" key="6">
    <source>
        <dbReference type="ARBA" id="ARBA00022679"/>
    </source>
</evidence>
<evidence type="ECO:0000256" key="3">
    <source>
        <dbReference type="ARBA" id="ARBA00010217"/>
    </source>
</evidence>